<sequence>MEWTKEVVSEMIELYKQKPCLWKINDKTYLNKNLKRQAYDDILNMLKSKNLETVTVKDIKTKIKNLRNAFRKEMKRVENSNRSGAGTDELYTPNLW</sequence>
<dbReference type="PANTHER" id="PTHR21505:SF8">
    <property type="entry name" value="DPT-YFP REPRESSOR BY OVEREXPRESSION, ISOFORM D-RELATED"/>
    <property type="match status" value="1"/>
</dbReference>
<dbReference type="SMART" id="SM00595">
    <property type="entry name" value="MADF"/>
    <property type="match status" value="1"/>
</dbReference>
<evidence type="ECO:0000313" key="4">
    <source>
        <dbReference type="Proteomes" id="UP001162156"/>
    </source>
</evidence>
<protein>
    <recommendedName>
        <fullName evidence="2">MADF domain-containing protein</fullName>
    </recommendedName>
</protein>
<keyword evidence="4" id="KW-1185">Reference proteome</keyword>
<evidence type="ECO:0000313" key="3">
    <source>
        <dbReference type="EMBL" id="KAJ8964762.1"/>
    </source>
</evidence>
<name>A0AAV8ZL45_9CUCU</name>
<proteinExistence type="predicted"/>
<accession>A0AAV8ZL45</accession>
<dbReference type="Pfam" id="PF10545">
    <property type="entry name" value="MADF_DNA_bdg"/>
    <property type="match status" value="1"/>
</dbReference>
<dbReference type="PROSITE" id="PS51029">
    <property type="entry name" value="MADF"/>
    <property type="match status" value="1"/>
</dbReference>
<evidence type="ECO:0000256" key="1">
    <source>
        <dbReference type="SAM" id="MobiDB-lite"/>
    </source>
</evidence>
<dbReference type="InterPro" id="IPR006578">
    <property type="entry name" value="MADF-dom"/>
</dbReference>
<dbReference type="AlphaFoldDB" id="A0AAV8ZL45"/>
<gene>
    <name evidence="3" type="ORF">NQ314_004653</name>
</gene>
<evidence type="ECO:0000259" key="2">
    <source>
        <dbReference type="PROSITE" id="PS51029"/>
    </source>
</evidence>
<dbReference type="Proteomes" id="UP001162156">
    <property type="component" value="Unassembled WGS sequence"/>
</dbReference>
<comment type="caution">
    <text evidence="3">The sequence shown here is derived from an EMBL/GenBank/DDBJ whole genome shotgun (WGS) entry which is preliminary data.</text>
</comment>
<dbReference type="PANTHER" id="PTHR21505">
    <property type="entry name" value="MADF DOMAIN-CONTAINING PROTEIN-RELATED"/>
    <property type="match status" value="1"/>
</dbReference>
<dbReference type="EMBL" id="JANEYF010001317">
    <property type="protein sequence ID" value="KAJ8964762.1"/>
    <property type="molecule type" value="Genomic_DNA"/>
</dbReference>
<organism evidence="3 4">
    <name type="scientific">Rhamnusium bicolor</name>
    <dbReference type="NCBI Taxonomy" id="1586634"/>
    <lineage>
        <taxon>Eukaryota</taxon>
        <taxon>Metazoa</taxon>
        <taxon>Ecdysozoa</taxon>
        <taxon>Arthropoda</taxon>
        <taxon>Hexapoda</taxon>
        <taxon>Insecta</taxon>
        <taxon>Pterygota</taxon>
        <taxon>Neoptera</taxon>
        <taxon>Endopterygota</taxon>
        <taxon>Coleoptera</taxon>
        <taxon>Polyphaga</taxon>
        <taxon>Cucujiformia</taxon>
        <taxon>Chrysomeloidea</taxon>
        <taxon>Cerambycidae</taxon>
        <taxon>Lepturinae</taxon>
        <taxon>Rhagiini</taxon>
        <taxon>Rhamnusium</taxon>
    </lineage>
</organism>
<feature type="region of interest" description="Disordered" evidence="1">
    <location>
        <begin position="76"/>
        <end position="96"/>
    </location>
</feature>
<feature type="domain" description="MADF" evidence="2">
    <location>
        <begin position="10"/>
        <end position="96"/>
    </location>
</feature>
<reference evidence="3" key="1">
    <citation type="journal article" date="2023" name="Insect Mol. Biol.">
        <title>Genome sequencing provides insights into the evolution of gene families encoding plant cell wall-degrading enzymes in longhorned beetles.</title>
        <authorList>
            <person name="Shin N.R."/>
            <person name="Okamura Y."/>
            <person name="Kirsch R."/>
            <person name="Pauchet Y."/>
        </authorList>
    </citation>
    <scope>NUCLEOTIDE SEQUENCE</scope>
    <source>
        <strain evidence="3">RBIC_L_NR</strain>
    </source>
</reference>